<dbReference type="EMBL" id="NQJD01000049">
    <property type="protein sequence ID" value="TAA73916.1"/>
    <property type="molecule type" value="Genomic_DNA"/>
</dbReference>
<evidence type="ECO:0000313" key="1">
    <source>
        <dbReference type="EMBL" id="TAA73916.1"/>
    </source>
</evidence>
<protein>
    <submittedName>
        <fullName evidence="1">Uncharacterized protein</fullName>
    </submittedName>
</protein>
<reference evidence="1" key="1">
    <citation type="submission" date="2017-07" db="EMBL/GenBank/DDBJ databases">
        <title>The cable genome - Insights into the physiology and evolution of filamentous bacteria capable of sulfide oxidation via long distance electron transfer.</title>
        <authorList>
            <person name="Thorup C."/>
            <person name="Bjerg J.T."/>
            <person name="Schreiber L."/>
            <person name="Nielsen L.P."/>
            <person name="Kjeldsen K.U."/>
            <person name="Boesen T."/>
            <person name="Boggild A."/>
            <person name="Meysman F."/>
            <person name="Geelhoed J."/>
            <person name="Schramm A."/>
        </authorList>
    </citation>
    <scope>NUCLEOTIDE SEQUENCE [LARGE SCALE GENOMIC DNA]</scope>
    <source>
        <strain evidence="1">GS</strain>
    </source>
</reference>
<sequence length="253" mass="27551">MIMPQQIGIVGVPPLEIIRQLNAEQAAIIDLDEPQLVLPIDQSDQYLPRVYCAILRTVLLNALNLRLERIYVDVGPGKCDCALHVAAVLKDILSIPVIATRNTDTQSFGFPVCQSSLPLIEKMRRITKGVQSCQPWPQLPACPPTAGFWGVPPRDFSILAPFPDSTHIYGWTRCMENKTPADLELESYCNPAVPTVFFAQSFCAKTALAKHLAARHPKALWVDCDVSAGSSARAKIEAFLELSGVLGDGCAAG</sequence>
<dbReference type="AlphaFoldDB" id="A0A521FYS5"/>
<proteinExistence type="predicted"/>
<name>A0A521FYS5_9BACT</name>
<gene>
    <name evidence="1" type="ORF">CDV28_1494</name>
</gene>
<evidence type="ECO:0000313" key="2">
    <source>
        <dbReference type="Proteomes" id="UP000316238"/>
    </source>
</evidence>
<dbReference type="Proteomes" id="UP000316238">
    <property type="component" value="Unassembled WGS sequence"/>
</dbReference>
<keyword evidence="2" id="KW-1185">Reference proteome</keyword>
<accession>A0A521FYS5</accession>
<comment type="caution">
    <text evidence="1">The sequence shown here is derived from an EMBL/GenBank/DDBJ whole genome shotgun (WGS) entry which is preliminary data.</text>
</comment>
<organism evidence="1 2">
    <name type="scientific">Candidatus Electronema aureum</name>
    <dbReference type="NCBI Taxonomy" id="2005002"/>
    <lineage>
        <taxon>Bacteria</taxon>
        <taxon>Pseudomonadati</taxon>
        <taxon>Thermodesulfobacteriota</taxon>
        <taxon>Desulfobulbia</taxon>
        <taxon>Desulfobulbales</taxon>
        <taxon>Desulfobulbaceae</taxon>
        <taxon>Candidatus Electronema</taxon>
    </lineage>
</organism>